<evidence type="ECO:0000256" key="6">
    <source>
        <dbReference type="ARBA" id="ARBA00022692"/>
    </source>
</evidence>
<comment type="similarity">
    <text evidence="2 9">Belongs to the membrane fusion protein (MFP) (TC 8.A.1) family.</text>
</comment>
<evidence type="ECO:0000313" key="13">
    <source>
        <dbReference type="EMBL" id="KIQ05575.1"/>
    </source>
</evidence>
<evidence type="ECO:0000259" key="11">
    <source>
        <dbReference type="Pfam" id="PF25994"/>
    </source>
</evidence>
<dbReference type="OrthoDB" id="9810980at2"/>
<dbReference type="AlphaFoldDB" id="A0A0D0L6X0"/>
<evidence type="ECO:0000256" key="4">
    <source>
        <dbReference type="ARBA" id="ARBA00022475"/>
    </source>
</evidence>
<dbReference type="NCBIfam" id="TIGR01843">
    <property type="entry name" value="type_I_hlyD"/>
    <property type="match status" value="1"/>
</dbReference>
<evidence type="ECO:0000256" key="7">
    <source>
        <dbReference type="ARBA" id="ARBA00022989"/>
    </source>
</evidence>
<gene>
    <name evidence="13" type="ORF">RU07_01740</name>
</gene>
<evidence type="ECO:0000256" key="5">
    <source>
        <dbReference type="ARBA" id="ARBA00022519"/>
    </source>
</evidence>
<feature type="domain" description="AprE-like beta-barrel" evidence="12">
    <location>
        <begin position="324"/>
        <end position="413"/>
    </location>
</feature>
<dbReference type="PRINTS" id="PR01490">
    <property type="entry name" value="RTXTOXIND"/>
</dbReference>
<dbReference type="Gene3D" id="2.40.30.170">
    <property type="match status" value="1"/>
</dbReference>
<comment type="subcellular location">
    <subcellularLocation>
        <location evidence="1 9">Cell inner membrane</location>
        <topology evidence="1 9">Single-pass membrane protein</topology>
    </subcellularLocation>
</comment>
<evidence type="ECO:0000256" key="10">
    <source>
        <dbReference type="SAM" id="Coils"/>
    </source>
</evidence>
<dbReference type="InterPro" id="IPR010129">
    <property type="entry name" value="T1SS_HlyD"/>
</dbReference>
<keyword evidence="3 9" id="KW-0813">Transport</keyword>
<keyword evidence="4 9" id="KW-1003">Cell membrane</keyword>
<dbReference type="GO" id="GO:0005886">
    <property type="term" value="C:plasma membrane"/>
    <property type="evidence" value="ECO:0007669"/>
    <property type="project" value="UniProtKB-SubCell"/>
</dbReference>
<comment type="caution">
    <text evidence="13">The sequence shown here is derived from an EMBL/GenBank/DDBJ whole genome shotgun (WGS) entry which is preliminary data.</text>
</comment>
<evidence type="ECO:0000256" key="8">
    <source>
        <dbReference type="ARBA" id="ARBA00023136"/>
    </source>
</evidence>
<evidence type="ECO:0000256" key="3">
    <source>
        <dbReference type="ARBA" id="ARBA00022448"/>
    </source>
</evidence>
<keyword evidence="6" id="KW-0812">Transmembrane</keyword>
<dbReference type="PANTHER" id="PTHR30386">
    <property type="entry name" value="MEMBRANE FUSION SUBUNIT OF EMRAB-TOLC MULTIDRUG EFFLUX PUMP"/>
    <property type="match status" value="1"/>
</dbReference>
<dbReference type="InterPro" id="IPR058781">
    <property type="entry name" value="HH_AprE-like"/>
</dbReference>
<evidence type="ECO:0000256" key="9">
    <source>
        <dbReference type="RuleBase" id="RU365093"/>
    </source>
</evidence>
<dbReference type="InterPro" id="IPR050739">
    <property type="entry name" value="MFP"/>
</dbReference>
<accession>A0A0D0L6X0</accession>
<evidence type="ECO:0000313" key="14">
    <source>
        <dbReference type="Proteomes" id="UP000035017"/>
    </source>
</evidence>
<keyword evidence="10" id="KW-0175">Coiled coil</keyword>
<proteinExistence type="inferred from homology"/>
<dbReference type="Pfam" id="PF26002">
    <property type="entry name" value="Beta-barrel_AprE"/>
    <property type="match status" value="1"/>
</dbReference>
<reference evidence="13 14" key="1">
    <citation type="submission" date="2014-12" db="EMBL/GenBank/DDBJ databases">
        <title>16Stimator: statistical estimation of ribosomal gene copy numbers from draft genome assemblies.</title>
        <authorList>
            <person name="Perisin M.A."/>
            <person name="Vetter M."/>
            <person name="Gilbert J.A."/>
            <person name="Bergelson J."/>
        </authorList>
    </citation>
    <scope>NUCLEOTIDE SEQUENCE [LARGE SCALE GENOMIC DNA]</scope>
    <source>
        <strain evidence="13 14">MEJ076</strain>
    </source>
</reference>
<feature type="coiled-coil region" evidence="10">
    <location>
        <begin position="153"/>
        <end position="180"/>
    </location>
</feature>
<dbReference type="Pfam" id="PF25994">
    <property type="entry name" value="HH_AprE"/>
    <property type="match status" value="1"/>
</dbReference>
<feature type="domain" description="AprE-like long alpha-helical hairpin" evidence="11">
    <location>
        <begin position="93"/>
        <end position="281"/>
    </location>
</feature>
<keyword evidence="7" id="KW-1133">Transmembrane helix</keyword>
<name>A0A0D0L6X0_AGRTU</name>
<keyword evidence="8" id="KW-0472">Membrane</keyword>
<evidence type="ECO:0000256" key="1">
    <source>
        <dbReference type="ARBA" id="ARBA00004377"/>
    </source>
</evidence>
<protein>
    <recommendedName>
        <fullName evidence="9">Membrane fusion protein (MFP) family protein</fullName>
    </recommendedName>
</protein>
<dbReference type="EMBL" id="JXQV01000002">
    <property type="protein sequence ID" value="KIQ05575.1"/>
    <property type="molecule type" value="Genomic_DNA"/>
</dbReference>
<keyword evidence="5 9" id="KW-0997">Cell inner membrane</keyword>
<dbReference type="PANTHER" id="PTHR30386:SF17">
    <property type="entry name" value="ALKALINE PROTEASE SECRETION PROTEIN APRE"/>
    <property type="match status" value="1"/>
</dbReference>
<dbReference type="Proteomes" id="UP000035017">
    <property type="component" value="Unassembled WGS sequence"/>
</dbReference>
<evidence type="ECO:0000256" key="2">
    <source>
        <dbReference type="ARBA" id="ARBA00009477"/>
    </source>
</evidence>
<organism evidence="13 14">
    <name type="scientific">Agrobacterium tumefaciens</name>
    <dbReference type="NCBI Taxonomy" id="358"/>
    <lineage>
        <taxon>Bacteria</taxon>
        <taxon>Pseudomonadati</taxon>
        <taxon>Pseudomonadota</taxon>
        <taxon>Alphaproteobacteria</taxon>
        <taxon>Hyphomicrobiales</taxon>
        <taxon>Rhizobiaceae</taxon>
        <taxon>Rhizobium/Agrobacterium group</taxon>
        <taxon>Agrobacterium</taxon>
        <taxon>Agrobacterium tumefaciens complex</taxon>
    </lineage>
</organism>
<evidence type="ECO:0000259" key="12">
    <source>
        <dbReference type="Pfam" id="PF26002"/>
    </source>
</evidence>
<dbReference type="Gene3D" id="2.40.50.100">
    <property type="match status" value="1"/>
</dbReference>
<sequence length="436" mass="47424">MTINRTKYLTISLRRNLLAGTAAILMLFGGVGGWAATSQLSSAVIASGTLVIDGNAKKVQHPTGGVVSELFVKEGQRIASGDILAKLDATGTRASLAAVTKGLNQLYARQARLEAELNGAATVAVPAELPRRLRPAEIDAAMVTERRLFQGRLVSREGNKAQLREQIKQLRDQIMGQNVQQKAKDDEIALIAKELEGKTRLYEQGLITMSQVNSLERNAARLRGERGQLIASIAAYQGKIAETELQLLDVDHAMRSEVAAEMRDVQNKQTELVEQEITALDKLKHVEIKAPVSGAIHQLAVHTIGGVITPAEVLMQIVPQDNALTVEARISPQDIDQIALGQTATLHLTAFNRNTTPELSGIVNRISADLETDERNGVTFYLASIVLPEAELAKTPNLTLMPGMPVEAFITTGDRTVASYFLKPIRDHANRAFRQE</sequence>
<dbReference type="GO" id="GO:0015031">
    <property type="term" value="P:protein transport"/>
    <property type="evidence" value="ECO:0007669"/>
    <property type="project" value="InterPro"/>
</dbReference>
<dbReference type="InterPro" id="IPR058982">
    <property type="entry name" value="Beta-barrel_AprE"/>
</dbReference>